<dbReference type="PANTHER" id="PTHR43128">
    <property type="entry name" value="L-2-HYDROXYCARBOXYLATE DEHYDROGENASE (NAD(P)(+))"/>
    <property type="match status" value="1"/>
</dbReference>
<dbReference type="PRINTS" id="PR00086">
    <property type="entry name" value="LLDHDRGNASE"/>
</dbReference>
<evidence type="ECO:0000256" key="2">
    <source>
        <dbReference type="ARBA" id="ARBA00023002"/>
    </source>
</evidence>
<dbReference type="InterPro" id="IPR001557">
    <property type="entry name" value="L-lactate/malate_DH"/>
</dbReference>
<dbReference type="GO" id="GO:0004459">
    <property type="term" value="F:L-lactate dehydrogenase (NAD+) activity"/>
    <property type="evidence" value="ECO:0007669"/>
    <property type="project" value="TreeGrafter"/>
</dbReference>
<dbReference type="InterPro" id="IPR022383">
    <property type="entry name" value="Lactate/malate_DH_C"/>
</dbReference>
<dbReference type="GO" id="GO:0006089">
    <property type="term" value="P:lactate metabolic process"/>
    <property type="evidence" value="ECO:0007669"/>
    <property type="project" value="TreeGrafter"/>
</dbReference>
<feature type="binding site" evidence="4 7">
    <location>
        <begin position="10"/>
        <end position="15"/>
    </location>
    <ligand>
        <name>NAD(+)</name>
        <dbReference type="ChEBI" id="CHEBI:57540"/>
    </ligand>
</feature>
<dbReference type="GO" id="GO:0006099">
    <property type="term" value="P:tricarboxylic acid cycle"/>
    <property type="evidence" value="ECO:0007669"/>
    <property type="project" value="UniProtKB-UniRule"/>
</dbReference>
<dbReference type="PANTHER" id="PTHR43128:SF16">
    <property type="entry name" value="L-LACTATE DEHYDROGENASE"/>
    <property type="match status" value="1"/>
</dbReference>
<evidence type="ECO:0000256" key="6">
    <source>
        <dbReference type="PIRSR" id="PIRSR000102-2"/>
    </source>
</evidence>
<comment type="function">
    <text evidence="4">Catalyzes the reversible oxidation of malate to oxaloacetate.</text>
</comment>
<evidence type="ECO:0000256" key="4">
    <source>
        <dbReference type="HAMAP-Rule" id="MF_00487"/>
    </source>
</evidence>
<keyword evidence="1 4" id="KW-0816">Tricarboxylic acid cycle</keyword>
<dbReference type="Pfam" id="PF02866">
    <property type="entry name" value="Ldh_1_C"/>
    <property type="match status" value="1"/>
</dbReference>
<dbReference type="FunFam" id="3.90.110.10:FF:000004">
    <property type="entry name" value="Malate dehydrogenase"/>
    <property type="match status" value="1"/>
</dbReference>
<dbReference type="RefSeq" id="WP_145263330.1">
    <property type="nucleotide sequence ID" value="NZ_CP036279.1"/>
</dbReference>
<dbReference type="Gene3D" id="3.90.110.10">
    <property type="entry name" value="Lactate dehydrogenase/glycoside hydrolase, family 4, C-terminal"/>
    <property type="match status" value="1"/>
</dbReference>
<evidence type="ECO:0000313" key="11">
    <source>
        <dbReference type="Proteomes" id="UP000317093"/>
    </source>
</evidence>
<accession>A0A518BD11</accession>
<evidence type="ECO:0000259" key="8">
    <source>
        <dbReference type="Pfam" id="PF00056"/>
    </source>
</evidence>
<gene>
    <name evidence="10" type="primary">mdh_2</name>
    <name evidence="4" type="synonym">mdh</name>
    <name evidence="10" type="ORF">Pan216_57420</name>
</gene>
<dbReference type="SUPFAM" id="SSF51735">
    <property type="entry name" value="NAD(P)-binding Rossmann-fold domains"/>
    <property type="match status" value="1"/>
</dbReference>
<dbReference type="InterPro" id="IPR015955">
    <property type="entry name" value="Lactate_DH/Glyco_Ohase_4_C"/>
</dbReference>
<dbReference type="Proteomes" id="UP000317093">
    <property type="component" value="Chromosome"/>
</dbReference>
<evidence type="ECO:0000259" key="9">
    <source>
        <dbReference type="Pfam" id="PF02866"/>
    </source>
</evidence>
<feature type="binding site" evidence="4 6">
    <location>
        <position position="121"/>
    </location>
    <ligand>
        <name>substrate</name>
    </ligand>
</feature>
<feature type="binding site" evidence="4 6">
    <location>
        <position position="152"/>
    </location>
    <ligand>
        <name>substrate</name>
    </ligand>
</feature>
<proteinExistence type="inferred from homology"/>
<evidence type="ECO:0000256" key="5">
    <source>
        <dbReference type="PIRSR" id="PIRSR000102-1"/>
    </source>
</evidence>
<feature type="binding site" evidence="4 7">
    <location>
        <position position="96"/>
    </location>
    <ligand>
        <name>NAD(+)</name>
        <dbReference type="ChEBI" id="CHEBI:57540"/>
    </ligand>
</feature>
<feature type="binding site" evidence="4 7">
    <location>
        <position position="34"/>
    </location>
    <ligand>
        <name>NAD(+)</name>
        <dbReference type="ChEBI" id="CHEBI:57540"/>
    </ligand>
</feature>
<dbReference type="EMBL" id="CP036279">
    <property type="protein sequence ID" value="QDU64849.1"/>
    <property type="molecule type" value="Genomic_DNA"/>
</dbReference>
<keyword evidence="2 4" id="KW-0560">Oxidoreductase</keyword>
<dbReference type="GO" id="GO:0030060">
    <property type="term" value="F:L-malate dehydrogenase (NAD+) activity"/>
    <property type="evidence" value="ECO:0007669"/>
    <property type="project" value="UniProtKB-UniRule"/>
</dbReference>
<dbReference type="KEGG" id="knv:Pan216_57420"/>
<feature type="binding site" evidence="4 7">
    <location>
        <begin position="119"/>
        <end position="121"/>
    </location>
    <ligand>
        <name>NAD(+)</name>
        <dbReference type="ChEBI" id="CHEBI:57540"/>
    </ligand>
</feature>
<organism evidence="10 11">
    <name type="scientific">Kolteria novifilia</name>
    <dbReference type="NCBI Taxonomy" id="2527975"/>
    <lineage>
        <taxon>Bacteria</taxon>
        <taxon>Pseudomonadati</taxon>
        <taxon>Planctomycetota</taxon>
        <taxon>Planctomycetia</taxon>
        <taxon>Kolteriales</taxon>
        <taxon>Kolteriaceae</taxon>
        <taxon>Kolteria</taxon>
    </lineage>
</organism>
<keyword evidence="11" id="KW-1185">Reference proteome</keyword>
<dbReference type="InterPro" id="IPR011275">
    <property type="entry name" value="Malate_DH_type3"/>
</dbReference>
<dbReference type="Gene3D" id="3.40.50.720">
    <property type="entry name" value="NAD(P)-binding Rossmann-like Domain"/>
    <property type="match status" value="1"/>
</dbReference>
<feature type="binding site" evidence="4 6">
    <location>
        <position position="89"/>
    </location>
    <ligand>
        <name>substrate</name>
    </ligand>
</feature>
<dbReference type="FunFam" id="3.40.50.720:FF:000018">
    <property type="entry name" value="Malate dehydrogenase"/>
    <property type="match status" value="1"/>
</dbReference>
<reference evidence="10 11" key="1">
    <citation type="submission" date="2019-02" db="EMBL/GenBank/DDBJ databases">
        <title>Deep-cultivation of Planctomycetes and their phenomic and genomic characterization uncovers novel biology.</title>
        <authorList>
            <person name="Wiegand S."/>
            <person name="Jogler M."/>
            <person name="Boedeker C."/>
            <person name="Pinto D."/>
            <person name="Vollmers J."/>
            <person name="Rivas-Marin E."/>
            <person name="Kohn T."/>
            <person name="Peeters S.H."/>
            <person name="Heuer A."/>
            <person name="Rast P."/>
            <person name="Oberbeckmann S."/>
            <person name="Bunk B."/>
            <person name="Jeske O."/>
            <person name="Meyerdierks A."/>
            <person name="Storesund J.E."/>
            <person name="Kallscheuer N."/>
            <person name="Luecker S."/>
            <person name="Lage O.M."/>
            <person name="Pohl T."/>
            <person name="Merkel B.J."/>
            <person name="Hornburger P."/>
            <person name="Mueller R.-W."/>
            <person name="Bruemmer F."/>
            <person name="Labrenz M."/>
            <person name="Spormann A.M."/>
            <person name="Op den Camp H."/>
            <person name="Overmann J."/>
            <person name="Amann R."/>
            <person name="Jetten M.S.M."/>
            <person name="Mascher T."/>
            <person name="Medema M.H."/>
            <person name="Devos D.P."/>
            <person name="Kaster A.-K."/>
            <person name="Ovreas L."/>
            <person name="Rohde M."/>
            <person name="Galperin M.Y."/>
            <person name="Jogler C."/>
        </authorList>
    </citation>
    <scope>NUCLEOTIDE SEQUENCE [LARGE SCALE GENOMIC DNA]</scope>
    <source>
        <strain evidence="10 11">Pan216</strain>
    </source>
</reference>
<dbReference type="SUPFAM" id="SSF56327">
    <property type="entry name" value="LDH C-terminal domain-like"/>
    <property type="match status" value="1"/>
</dbReference>
<dbReference type="HAMAP" id="MF_00487">
    <property type="entry name" value="Malate_dehydrog_3"/>
    <property type="match status" value="1"/>
</dbReference>
<dbReference type="CDD" id="cd01339">
    <property type="entry name" value="LDH-like_MDH"/>
    <property type="match status" value="1"/>
</dbReference>
<evidence type="ECO:0000256" key="1">
    <source>
        <dbReference type="ARBA" id="ARBA00022532"/>
    </source>
</evidence>
<keyword evidence="3 4" id="KW-0520">NAD</keyword>
<dbReference type="InterPro" id="IPR001236">
    <property type="entry name" value="Lactate/malate_DH_N"/>
</dbReference>
<dbReference type="OrthoDB" id="9802969at2"/>
<protein>
    <recommendedName>
        <fullName evidence="4">Malate dehydrogenase</fullName>
        <ecNumber evidence="4">1.1.1.37</ecNumber>
    </recommendedName>
</protein>
<evidence type="ECO:0000256" key="7">
    <source>
        <dbReference type="PIRSR" id="PIRSR000102-3"/>
    </source>
</evidence>
<feature type="domain" description="Lactate/malate dehydrogenase C-terminal" evidence="9">
    <location>
        <begin position="148"/>
        <end position="301"/>
    </location>
</feature>
<dbReference type="EC" id="1.1.1.37" evidence="4"/>
<feature type="binding site" evidence="4 6">
    <location>
        <position position="83"/>
    </location>
    <ligand>
        <name>substrate</name>
    </ligand>
</feature>
<dbReference type="InterPro" id="IPR036291">
    <property type="entry name" value="NAD(P)-bd_dom_sf"/>
</dbReference>
<dbReference type="PIRSF" id="PIRSF000102">
    <property type="entry name" value="Lac_mal_DH"/>
    <property type="match status" value="1"/>
</dbReference>
<dbReference type="AlphaFoldDB" id="A0A518BD11"/>
<dbReference type="Pfam" id="PF00056">
    <property type="entry name" value="Ldh_1_N"/>
    <property type="match status" value="1"/>
</dbReference>
<dbReference type="NCBIfam" id="TIGR01763">
    <property type="entry name" value="MalateDH_bact"/>
    <property type="match status" value="1"/>
</dbReference>
<name>A0A518BD11_9BACT</name>
<dbReference type="NCBIfam" id="NF004863">
    <property type="entry name" value="PRK06223.1"/>
    <property type="match status" value="1"/>
</dbReference>
<sequence>MKRPKITIVGAGNVGATAAHICASKQLGDVVLIDIAEGVPQGKALDIFESSPVDRFDCRLVGSQSYDEAKGSDVVVVTAGIPRKPGMSRDDLIATNAKIMQSVMTEVKAKCPDSFLIIVSNPLDAMVYLAHKQSGFPKNRVMGMAGVLDTARYRSFIAAELDVSVLDVQAFVLGGHGDQMVPLPRYTTVGGIPLPSLLSAEKIEAIVDRTRKGGAEITKLLGTSAYYAPAASICEMVEAIVRDRKRILPAAALCEGEYGIEGIFVGVPVKLGGNGVEKVMEIELNDDEKAAFATSVDHVKSLCDGLG</sequence>
<comment type="catalytic activity">
    <reaction evidence="4">
        <text>(S)-malate + NAD(+) = oxaloacetate + NADH + H(+)</text>
        <dbReference type="Rhea" id="RHEA:21432"/>
        <dbReference type="ChEBI" id="CHEBI:15378"/>
        <dbReference type="ChEBI" id="CHEBI:15589"/>
        <dbReference type="ChEBI" id="CHEBI:16452"/>
        <dbReference type="ChEBI" id="CHEBI:57540"/>
        <dbReference type="ChEBI" id="CHEBI:57945"/>
        <dbReference type="EC" id="1.1.1.37"/>
    </reaction>
</comment>
<feature type="domain" description="Lactate/malate dehydrogenase N-terminal" evidence="8">
    <location>
        <begin position="5"/>
        <end position="143"/>
    </location>
</feature>
<evidence type="ECO:0000256" key="3">
    <source>
        <dbReference type="ARBA" id="ARBA00023027"/>
    </source>
</evidence>
<comment type="similarity">
    <text evidence="4">Belongs to the LDH/MDH superfamily. MDH type 3 family.</text>
</comment>
<feature type="active site" description="Proton acceptor" evidence="4 5">
    <location>
        <position position="176"/>
    </location>
</feature>
<evidence type="ECO:0000313" key="10">
    <source>
        <dbReference type="EMBL" id="QDU64849.1"/>
    </source>
</evidence>